<name>A0A835CIZ1_9FABA</name>
<dbReference type="AlphaFoldDB" id="A0A835CIZ1"/>
<gene>
    <name evidence="1" type="ORF">G2W53_004038</name>
</gene>
<proteinExistence type="predicted"/>
<dbReference type="Proteomes" id="UP000634136">
    <property type="component" value="Unassembled WGS sequence"/>
</dbReference>
<sequence length="105" mass="11127">MVLEGWGRVGMGGLGVGKGRVGTGGGVRKERGRGRMEKWRVCGGAMEDGMWGGWGVRFGGVGWVWKIDGVGGGVDGVGGGVEGWKAFGLWKMEEWREKGVLAMEV</sequence>
<evidence type="ECO:0000313" key="1">
    <source>
        <dbReference type="EMBL" id="KAF7841740.1"/>
    </source>
</evidence>
<organism evidence="1 2">
    <name type="scientific">Senna tora</name>
    <dbReference type="NCBI Taxonomy" id="362788"/>
    <lineage>
        <taxon>Eukaryota</taxon>
        <taxon>Viridiplantae</taxon>
        <taxon>Streptophyta</taxon>
        <taxon>Embryophyta</taxon>
        <taxon>Tracheophyta</taxon>
        <taxon>Spermatophyta</taxon>
        <taxon>Magnoliopsida</taxon>
        <taxon>eudicotyledons</taxon>
        <taxon>Gunneridae</taxon>
        <taxon>Pentapetalae</taxon>
        <taxon>rosids</taxon>
        <taxon>fabids</taxon>
        <taxon>Fabales</taxon>
        <taxon>Fabaceae</taxon>
        <taxon>Caesalpinioideae</taxon>
        <taxon>Cassia clade</taxon>
        <taxon>Senna</taxon>
    </lineage>
</organism>
<reference evidence="1" key="1">
    <citation type="submission" date="2020-09" db="EMBL/GenBank/DDBJ databases">
        <title>Genome-Enabled Discovery of Anthraquinone Biosynthesis in Senna tora.</title>
        <authorList>
            <person name="Kang S.-H."/>
            <person name="Pandey R.P."/>
            <person name="Lee C.-M."/>
            <person name="Sim J.-S."/>
            <person name="Jeong J.-T."/>
            <person name="Choi B.-S."/>
            <person name="Jung M."/>
            <person name="Ginzburg D."/>
            <person name="Zhao K."/>
            <person name="Won S.Y."/>
            <person name="Oh T.-J."/>
            <person name="Yu Y."/>
            <person name="Kim N.-H."/>
            <person name="Lee O.R."/>
            <person name="Lee T.-H."/>
            <person name="Bashyal P."/>
            <person name="Kim T.-S."/>
            <person name="Lee W.-H."/>
            <person name="Kawkins C."/>
            <person name="Kim C.-K."/>
            <person name="Kim J.S."/>
            <person name="Ahn B.O."/>
            <person name="Rhee S.Y."/>
            <person name="Sohng J.K."/>
        </authorList>
    </citation>
    <scope>NUCLEOTIDE SEQUENCE</scope>
    <source>
        <tissue evidence="1">Leaf</tissue>
    </source>
</reference>
<comment type="caution">
    <text evidence="1">The sequence shown here is derived from an EMBL/GenBank/DDBJ whole genome shotgun (WGS) entry which is preliminary data.</text>
</comment>
<evidence type="ECO:0000313" key="2">
    <source>
        <dbReference type="Proteomes" id="UP000634136"/>
    </source>
</evidence>
<dbReference type="EMBL" id="JAAIUW010000002">
    <property type="protein sequence ID" value="KAF7841740.1"/>
    <property type="molecule type" value="Genomic_DNA"/>
</dbReference>
<accession>A0A835CIZ1</accession>
<protein>
    <submittedName>
        <fullName evidence="1">Uncharacterized protein</fullName>
    </submittedName>
</protein>
<keyword evidence="2" id="KW-1185">Reference proteome</keyword>